<gene>
    <name evidence="2" type="ORF">WMO26_06765</name>
</gene>
<dbReference type="EMBL" id="JBBMFD010000009">
    <property type="protein sequence ID" value="MEQ2440522.1"/>
    <property type="molecule type" value="Genomic_DNA"/>
</dbReference>
<dbReference type="RefSeq" id="WP_349219137.1">
    <property type="nucleotide sequence ID" value="NZ_JBBMFD010000009.1"/>
</dbReference>
<accession>A0ABV1E1M8</accession>
<comment type="caution">
    <text evidence="2">The sequence shown here is derived from an EMBL/GenBank/DDBJ whole genome shotgun (WGS) entry which is preliminary data.</text>
</comment>
<dbReference type="Pfam" id="PF06810">
    <property type="entry name" value="Phage_scaffold"/>
    <property type="match status" value="1"/>
</dbReference>
<reference evidence="2 3" key="1">
    <citation type="submission" date="2024-03" db="EMBL/GenBank/DDBJ databases">
        <title>Human intestinal bacterial collection.</title>
        <authorList>
            <person name="Pauvert C."/>
            <person name="Hitch T.C.A."/>
            <person name="Clavel T."/>
        </authorList>
    </citation>
    <scope>NUCLEOTIDE SEQUENCE [LARGE SCALE GENOMIC DNA]</scope>
    <source>
        <strain evidence="2 3">CLA-JM-H44</strain>
    </source>
</reference>
<protein>
    <submittedName>
        <fullName evidence="2">Phage scaffolding protein</fullName>
    </submittedName>
</protein>
<sequence>MESLQEILSELGLEMGEETRETLSLALQELVDEKAASLAAEQAARQEETLEEQDAKRQAQAIAAQEAANSKIEALKAERRKDQALLMLYREKAIEPETALALLHLDTLEISDDGQVEGLDEQVAALKEHDRYLFHSPVVTGSKGNFIRPHPSAPVRSLSDALAEHYHRYPY</sequence>
<feature type="coiled-coil region" evidence="1">
    <location>
        <begin position="1"/>
        <end position="92"/>
    </location>
</feature>
<evidence type="ECO:0000313" key="3">
    <source>
        <dbReference type="Proteomes" id="UP001489509"/>
    </source>
</evidence>
<keyword evidence="1" id="KW-0175">Coiled coil</keyword>
<organism evidence="2 3">
    <name type="scientific">Solibaculum intestinale</name>
    <dbReference type="NCBI Taxonomy" id="3133165"/>
    <lineage>
        <taxon>Bacteria</taxon>
        <taxon>Bacillati</taxon>
        <taxon>Bacillota</taxon>
        <taxon>Clostridia</taxon>
        <taxon>Eubacteriales</taxon>
        <taxon>Oscillospiraceae</taxon>
        <taxon>Solibaculum</taxon>
    </lineage>
</organism>
<keyword evidence="3" id="KW-1185">Reference proteome</keyword>
<evidence type="ECO:0000313" key="2">
    <source>
        <dbReference type="EMBL" id="MEQ2440522.1"/>
    </source>
</evidence>
<dbReference type="InterPro" id="IPR009636">
    <property type="entry name" value="SCAF"/>
</dbReference>
<name>A0ABV1E1M8_9FIRM</name>
<evidence type="ECO:0000256" key="1">
    <source>
        <dbReference type="SAM" id="Coils"/>
    </source>
</evidence>
<dbReference type="Proteomes" id="UP001489509">
    <property type="component" value="Unassembled WGS sequence"/>
</dbReference>
<proteinExistence type="predicted"/>